<evidence type="ECO:0000256" key="1">
    <source>
        <dbReference type="SAM" id="SignalP"/>
    </source>
</evidence>
<dbReference type="AlphaFoldDB" id="A0A1H0QN78"/>
<organism evidence="2 3">
    <name type="scientific">Nakamurella panacisegetis</name>
    <dbReference type="NCBI Taxonomy" id="1090615"/>
    <lineage>
        <taxon>Bacteria</taxon>
        <taxon>Bacillati</taxon>
        <taxon>Actinomycetota</taxon>
        <taxon>Actinomycetes</taxon>
        <taxon>Nakamurellales</taxon>
        <taxon>Nakamurellaceae</taxon>
        <taxon>Nakamurella</taxon>
    </lineage>
</organism>
<accession>A0A1H0QN78</accession>
<feature type="chain" id="PRO_5009251015" evidence="1">
    <location>
        <begin position="31"/>
        <end position="583"/>
    </location>
</feature>
<dbReference type="Gene3D" id="3.40.720.10">
    <property type="entry name" value="Alkaline Phosphatase, subunit A"/>
    <property type="match status" value="1"/>
</dbReference>
<dbReference type="InterPro" id="IPR017850">
    <property type="entry name" value="Alkaline_phosphatase_core_sf"/>
</dbReference>
<dbReference type="PANTHER" id="PTHR10151:SF120">
    <property type="entry name" value="BIS(5'-ADENOSYL)-TRIPHOSPHATASE"/>
    <property type="match status" value="1"/>
</dbReference>
<dbReference type="GO" id="GO:0016787">
    <property type="term" value="F:hydrolase activity"/>
    <property type="evidence" value="ECO:0007669"/>
    <property type="project" value="UniProtKB-ARBA"/>
</dbReference>
<name>A0A1H0QN78_9ACTN</name>
<dbReference type="PANTHER" id="PTHR10151">
    <property type="entry name" value="ECTONUCLEOTIDE PYROPHOSPHATASE/PHOSPHODIESTERASE"/>
    <property type="match status" value="1"/>
</dbReference>
<evidence type="ECO:0000313" key="3">
    <source>
        <dbReference type="Proteomes" id="UP000198741"/>
    </source>
</evidence>
<proteinExistence type="predicted"/>
<protein>
    <submittedName>
        <fullName evidence="2">Type I phosphodiesterase / nucleotide pyrophosphatase</fullName>
    </submittedName>
</protein>
<dbReference type="RefSeq" id="WP_090477397.1">
    <property type="nucleotide sequence ID" value="NZ_LT629710.1"/>
</dbReference>
<sequence length="583" mass="60582">MFVHKRYRIGAAVLAATLLAASVSSGEAGATSAAGTKGSPVKQQNHVLAKHVLVLSVDGLHQTDLAWYIRTHPHSALASLVASGTEYTNAQTTFPSDSFPGMVAALTGGGPGTSGVFYDDTYNRALLPAGTLDCSTATPGTEVSWTEAADRSQSPITLDAGQKLSAPVLTALPTNTLAETIASSAGVTAAILKMTPTPQALIDPATLPVNPTTCLPVYPSQYLRVNTVFEVARAAGLRTAWSDKHPAYEILNGPSGAGVQDLFTPEINGVADNAGDDWTTDNALTQEYDSTKVAAIVNEINGFDHSGSRRVGTPAIFGMNFQTVSTAQKLPVSDGLAGGYHADGTPGPLVQRALTYIDTQVDTMTAAIRRNGLTGSTAIILSAKHGQAPVDESTLRRVDDGKIIAALDSAWAADHPAAAPLVSFSVDDDGMLLWLSDRSSAALDFAQHFLLTYAAPANLATDSKGVYSATVDRSGLTRVYTGRAADTLVRARNGDSHAPDLIGITQPGVVYTGGVKKIAEHGGDAPADLDVALVVSGPVTQRAVNSGRVRTTQIAPTILRLLGLNPNALQAVRIEHTAVLPGL</sequence>
<dbReference type="SUPFAM" id="SSF53649">
    <property type="entry name" value="Alkaline phosphatase-like"/>
    <property type="match status" value="1"/>
</dbReference>
<dbReference type="Pfam" id="PF01663">
    <property type="entry name" value="Phosphodiest"/>
    <property type="match status" value="1"/>
</dbReference>
<feature type="signal peptide" evidence="1">
    <location>
        <begin position="1"/>
        <end position="30"/>
    </location>
</feature>
<keyword evidence="1" id="KW-0732">Signal</keyword>
<reference evidence="2 3" key="1">
    <citation type="submission" date="2016-10" db="EMBL/GenBank/DDBJ databases">
        <authorList>
            <person name="de Groot N.N."/>
        </authorList>
    </citation>
    <scope>NUCLEOTIDE SEQUENCE [LARGE SCALE GENOMIC DNA]</scope>
    <source>
        <strain evidence="3">P4-7,KCTC 19426,CECT 7604</strain>
    </source>
</reference>
<dbReference type="InterPro" id="IPR002591">
    <property type="entry name" value="Phosphodiest/P_Trfase"/>
</dbReference>
<dbReference type="OrthoDB" id="8355658at2"/>
<gene>
    <name evidence="2" type="ORF">SAMN04515671_3172</name>
</gene>
<dbReference type="STRING" id="1090615.SAMN04515671_3172"/>
<keyword evidence="3" id="KW-1185">Reference proteome</keyword>
<evidence type="ECO:0000313" key="2">
    <source>
        <dbReference type="EMBL" id="SDP18650.1"/>
    </source>
</evidence>
<dbReference type="Proteomes" id="UP000198741">
    <property type="component" value="Chromosome I"/>
</dbReference>
<dbReference type="EMBL" id="LT629710">
    <property type="protein sequence ID" value="SDP18650.1"/>
    <property type="molecule type" value="Genomic_DNA"/>
</dbReference>